<organism evidence="1 2">
    <name type="scientific">Smallanthus sonchifolius</name>
    <dbReference type="NCBI Taxonomy" id="185202"/>
    <lineage>
        <taxon>Eukaryota</taxon>
        <taxon>Viridiplantae</taxon>
        <taxon>Streptophyta</taxon>
        <taxon>Embryophyta</taxon>
        <taxon>Tracheophyta</taxon>
        <taxon>Spermatophyta</taxon>
        <taxon>Magnoliopsida</taxon>
        <taxon>eudicotyledons</taxon>
        <taxon>Gunneridae</taxon>
        <taxon>Pentapetalae</taxon>
        <taxon>asterids</taxon>
        <taxon>campanulids</taxon>
        <taxon>Asterales</taxon>
        <taxon>Asteraceae</taxon>
        <taxon>Asteroideae</taxon>
        <taxon>Heliantheae alliance</taxon>
        <taxon>Millerieae</taxon>
        <taxon>Smallanthus</taxon>
    </lineage>
</organism>
<keyword evidence="2" id="KW-1185">Reference proteome</keyword>
<comment type="caution">
    <text evidence="1">The sequence shown here is derived from an EMBL/GenBank/DDBJ whole genome shotgun (WGS) entry which is preliminary data.</text>
</comment>
<proteinExistence type="predicted"/>
<sequence>MEIFCSRISRHGRKSTISDFYDRCSSSLLQNRSPPLSLPAHIAALPVSSPPFAAAAVRRPPPVSPALLAAAPLTSQVLNTARQTPPAVRPVPLCSANRLHIIGKQFLISCLLGKVFQVRVNFEKDEKKAEAMWVVGLSCNSSSRFMDYL</sequence>
<accession>A0ACB9HUI8</accession>
<name>A0ACB9HUI8_9ASTR</name>
<gene>
    <name evidence="1" type="ORF">L1987_34248</name>
</gene>
<evidence type="ECO:0000313" key="1">
    <source>
        <dbReference type="EMBL" id="KAI3798961.1"/>
    </source>
</evidence>
<reference evidence="2" key="1">
    <citation type="journal article" date="2022" name="Mol. Ecol. Resour.">
        <title>The genomes of chicory, endive, great burdock and yacon provide insights into Asteraceae palaeo-polyploidization history and plant inulin production.</title>
        <authorList>
            <person name="Fan W."/>
            <person name="Wang S."/>
            <person name="Wang H."/>
            <person name="Wang A."/>
            <person name="Jiang F."/>
            <person name="Liu H."/>
            <person name="Zhao H."/>
            <person name="Xu D."/>
            <person name="Zhang Y."/>
        </authorList>
    </citation>
    <scope>NUCLEOTIDE SEQUENCE [LARGE SCALE GENOMIC DNA]</scope>
    <source>
        <strain evidence="2">cv. Yunnan</strain>
    </source>
</reference>
<evidence type="ECO:0000313" key="2">
    <source>
        <dbReference type="Proteomes" id="UP001056120"/>
    </source>
</evidence>
<protein>
    <submittedName>
        <fullName evidence="1">Uncharacterized protein</fullName>
    </submittedName>
</protein>
<dbReference type="Proteomes" id="UP001056120">
    <property type="component" value="Linkage Group LG11"/>
</dbReference>
<reference evidence="1 2" key="2">
    <citation type="journal article" date="2022" name="Mol. Ecol. Resour.">
        <title>The genomes of chicory, endive, great burdock and yacon provide insights into Asteraceae paleo-polyploidization history and plant inulin production.</title>
        <authorList>
            <person name="Fan W."/>
            <person name="Wang S."/>
            <person name="Wang H."/>
            <person name="Wang A."/>
            <person name="Jiang F."/>
            <person name="Liu H."/>
            <person name="Zhao H."/>
            <person name="Xu D."/>
            <person name="Zhang Y."/>
        </authorList>
    </citation>
    <scope>NUCLEOTIDE SEQUENCE [LARGE SCALE GENOMIC DNA]</scope>
    <source>
        <strain evidence="2">cv. Yunnan</strain>
        <tissue evidence="1">Leaves</tissue>
    </source>
</reference>
<dbReference type="EMBL" id="CM042028">
    <property type="protein sequence ID" value="KAI3798961.1"/>
    <property type="molecule type" value="Genomic_DNA"/>
</dbReference>